<gene>
    <name evidence="7" type="ORF">CGC50_13010</name>
</gene>
<dbReference type="SMART" id="SM00327">
    <property type="entry name" value="VWA"/>
    <property type="match status" value="1"/>
</dbReference>
<evidence type="ECO:0000313" key="7">
    <source>
        <dbReference type="EMBL" id="ATA87974.1"/>
    </source>
</evidence>
<reference evidence="8" key="1">
    <citation type="submission" date="2017-06" db="EMBL/GenBank/DDBJ databases">
        <title>Capnocytophaga spp. assemblies.</title>
        <authorList>
            <person name="Gulvik C.A."/>
        </authorList>
    </citation>
    <scope>NUCLEOTIDE SEQUENCE [LARGE SCALE GENOMIC DNA]</scope>
    <source>
        <strain evidence="8">H1496</strain>
    </source>
</reference>
<dbReference type="InterPro" id="IPR050768">
    <property type="entry name" value="UPF0353/GerABKA_families"/>
</dbReference>
<feature type="transmembrane region" description="Helical" evidence="5">
    <location>
        <begin position="9"/>
        <end position="29"/>
    </location>
</feature>
<dbReference type="Gene3D" id="3.40.50.410">
    <property type="entry name" value="von Willebrand factor, type A domain"/>
    <property type="match status" value="1"/>
</dbReference>
<feature type="transmembrane region" description="Helical" evidence="5">
    <location>
        <begin position="56"/>
        <end position="74"/>
    </location>
</feature>
<dbReference type="PROSITE" id="PS50234">
    <property type="entry name" value="VWFA"/>
    <property type="match status" value="1"/>
</dbReference>
<dbReference type="InterPro" id="IPR036465">
    <property type="entry name" value="vWFA_dom_sf"/>
</dbReference>
<dbReference type="AlphaFoldDB" id="A0A250FSC7"/>
<dbReference type="PANTHER" id="PTHR22550">
    <property type="entry name" value="SPORE GERMINATION PROTEIN"/>
    <property type="match status" value="1"/>
</dbReference>
<keyword evidence="2 5" id="KW-0812">Transmembrane</keyword>
<dbReference type="EMBL" id="CP022386">
    <property type="protein sequence ID" value="ATA87974.1"/>
    <property type="molecule type" value="Genomic_DNA"/>
</dbReference>
<protein>
    <submittedName>
        <fullName evidence="7">BatB protein</fullName>
    </submittedName>
</protein>
<dbReference type="InterPro" id="IPR002035">
    <property type="entry name" value="VWF_A"/>
</dbReference>
<feature type="domain" description="VWFA" evidence="6">
    <location>
        <begin position="91"/>
        <end position="292"/>
    </location>
</feature>
<dbReference type="Pfam" id="PF00092">
    <property type="entry name" value="VWA"/>
    <property type="match status" value="1"/>
</dbReference>
<dbReference type="OrthoDB" id="6206554at2"/>
<organism evidence="7 8">
    <name type="scientific">Capnocytophaga gingivalis</name>
    <dbReference type="NCBI Taxonomy" id="1017"/>
    <lineage>
        <taxon>Bacteria</taxon>
        <taxon>Pseudomonadati</taxon>
        <taxon>Bacteroidota</taxon>
        <taxon>Flavobacteriia</taxon>
        <taxon>Flavobacteriales</taxon>
        <taxon>Flavobacteriaceae</taxon>
        <taxon>Capnocytophaga</taxon>
    </lineage>
</organism>
<evidence type="ECO:0000259" key="6">
    <source>
        <dbReference type="PROSITE" id="PS50234"/>
    </source>
</evidence>
<keyword evidence="3 5" id="KW-1133">Transmembrane helix</keyword>
<dbReference type="KEGG" id="cgh:CGC50_13010"/>
<evidence type="ECO:0000256" key="4">
    <source>
        <dbReference type="ARBA" id="ARBA00023136"/>
    </source>
</evidence>
<keyword evidence="1" id="KW-1003">Cell membrane</keyword>
<evidence type="ECO:0000256" key="3">
    <source>
        <dbReference type="ARBA" id="ARBA00022989"/>
    </source>
</evidence>
<evidence type="ECO:0000256" key="2">
    <source>
        <dbReference type="ARBA" id="ARBA00022692"/>
    </source>
</evidence>
<keyword evidence="4 5" id="KW-0472">Membrane</keyword>
<evidence type="ECO:0000256" key="1">
    <source>
        <dbReference type="ARBA" id="ARBA00022475"/>
    </source>
</evidence>
<name>A0A250FSC7_9FLAO</name>
<dbReference type="GeneID" id="84809458"/>
<dbReference type="Proteomes" id="UP000217250">
    <property type="component" value="Chromosome"/>
</dbReference>
<dbReference type="PANTHER" id="PTHR22550:SF5">
    <property type="entry name" value="LEUCINE ZIPPER PROTEIN 4"/>
    <property type="match status" value="1"/>
</dbReference>
<dbReference type="RefSeq" id="WP_095911154.1">
    <property type="nucleotide sequence ID" value="NZ_CAUPXI010000015.1"/>
</dbReference>
<proteinExistence type="predicted"/>
<evidence type="ECO:0000256" key="5">
    <source>
        <dbReference type="SAM" id="Phobius"/>
    </source>
</evidence>
<sequence length="353" mass="39792">MIHIEEKIYFYLLLLLPLIVLLYFGVQFWKAKASKHFAQKATFARLVPQRSFFKPWVKLVFFALVFVFIVIALANPKVGTKLETVKREGVDIVFAIDVSKSMLAEDVKPNRIEKAKHIISQLIEVLHGDRVAFIPYAAQAYPQLPLTSDYSSAKIFLEGINTNMLSSQGTAIGEAIQMAINYFEESSQTSKILIILSDGEDHQQGVDTVIQEAKDKGIRLFTIGLGTAQGATIPVSENGQIVAKRDNNGQVVITKLNQALLEEIAQEGGGKYFNGANTKEVLDALQKALDTIEKNEYESQVFSDYKDQFQWFLAIAFALLAIDIFISYKKTSWVRRLNLFGEREKVEVRRSEK</sequence>
<feature type="transmembrane region" description="Helical" evidence="5">
    <location>
        <begin position="309"/>
        <end position="328"/>
    </location>
</feature>
<accession>A0A250FSC7</accession>
<evidence type="ECO:0000313" key="8">
    <source>
        <dbReference type="Proteomes" id="UP000217250"/>
    </source>
</evidence>
<dbReference type="SUPFAM" id="SSF53300">
    <property type="entry name" value="vWA-like"/>
    <property type="match status" value="1"/>
</dbReference>